<dbReference type="InterPro" id="IPR033712">
    <property type="entry name" value="Pumilio_RNA-bd"/>
</dbReference>
<proteinExistence type="predicted"/>
<feature type="repeat" description="Pumilio" evidence="7">
    <location>
        <begin position="505"/>
        <end position="545"/>
    </location>
</feature>
<dbReference type="InterPro" id="IPR033133">
    <property type="entry name" value="PUM-HD"/>
</dbReference>
<keyword evidence="2" id="KW-0217">Developmental protein</keyword>
<evidence type="ECO:0000256" key="6">
    <source>
        <dbReference type="ARBA" id="ARBA00022884"/>
    </source>
</evidence>
<feature type="repeat" description="Pumilio" evidence="7">
    <location>
        <begin position="469"/>
        <end position="504"/>
    </location>
</feature>
<feature type="repeat" description="Pumilio" evidence="7">
    <location>
        <begin position="433"/>
        <end position="468"/>
    </location>
</feature>
<dbReference type="WBParaSite" id="DME_0000957501-mRNA-1">
    <property type="protein sequence ID" value="DME_0000957501-mRNA-1"/>
    <property type="gene ID" value="DME_0000957501"/>
</dbReference>
<evidence type="ECO:0000313" key="12">
    <source>
        <dbReference type="WBParaSite" id="DME_0000957501-mRNA-1"/>
    </source>
</evidence>
<dbReference type="CDD" id="cd07920">
    <property type="entry name" value="Pumilio"/>
    <property type="match status" value="1"/>
</dbReference>
<dbReference type="PANTHER" id="PTHR12537">
    <property type="entry name" value="RNA BINDING PROTEIN PUMILIO-RELATED"/>
    <property type="match status" value="1"/>
</dbReference>
<dbReference type="Proteomes" id="UP000038040">
    <property type="component" value="Unplaced"/>
</dbReference>
<dbReference type="GO" id="GO:0005737">
    <property type="term" value="C:cytoplasm"/>
    <property type="evidence" value="ECO:0007669"/>
    <property type="project" value="UniProtKB-SubCell"/>
</dbReference>
<feature type="repeat" description="Pumilio" evidence="7">
    <location>
        <begin position="361"/>
        <end position="396"/>
    </location>
</feature>
<evidence type="ECO:0000256" key="4">
    <source>
        <dbReference type="ARBA" id="ARBA00022737"/>
    </source>
</evidence>
<dbReference type="FunFam" id="1.25.10.10:FF:000004">
    <property type="entry name" value="Pumilio homolog 1 isoform 2"/>
    <property type="match status" value="1"/>
</dbReference>
<dbReference type="PROSITE" id="PS50303">
    <property type="entry name" value="PUM_HD"/>
    <property type="match status" value="1"/>
</dbReference>
<evidence type="ECO:0000256" key="7">
    <source>
        <dbReference type="PROSITE-ProRule" id="PRU00317"/>
    </source>
</evidence>
<accession>A0A158Q6A8</accession>
<feature type="repeat" description="Pumilio" evidence="7">
    <location>
        <begin position="546"/>
        <end position="581"/>
    </location>
</feature>
<dbReference type="SUPFAM" id="SSF48371">
    <property type="entry name" value="ARM repeat"/>
    <property type="match status" value="1"/>
</dbReference>
<organism evidence="10 12">
    <name type="scientific">Dracunculus medinensis</name>
    <name type="common">Guinea worm</name>
    <dbReference type="NCBI Taxonomy" id="318479"/>
    <lineage>
        <taxon>Eukaryota</taxon>
        <taxon>Metazoa</taxon>
        <taxon>Ecdysozoa</taxon>
        <taxon>Nematoda</taxon>
        <taxon>Chromadorea</taxon>
        <taxon>Rhabditida</taxon>
        <taxon>Spirurina</taxon>
        <taxon>Dracunculoidea</taxon>
        <taxon>Dracunculidae</taxon>
        <taxon>Dracunculus</taxon>
    </lineage>
</organism>
<evidence type="ECO:0000256" key="3">
    <source>
        <dbReference type="ARBA" id="ARBA00022490"/>
    </source>
</evidence>
<keyword evidence="6" id="KW-0694">RNA-binding</keyword>
<dbReference type="PROSITE" id="PS50302">
    <property type="entry name" value="PUM"/>
    <property type="match status" value="8"/>
</dbReference>
<feature type="domain" description="PUM-HD" evidence="8">
    <location>
        <begin position="341"/>
        <end position="687"/>
    </location>
</feature>
<dbReference type="GO" id="GO:0010608">
    <property type="term" value="P:post-transcriptional regulation of gene expression"/>
    <property type="evidence" value="ECO:0007669"/>
    <property type="project" value="TreeGrafter"/>
</dbReference>
<gene>
    <name evidence="9" type="ORF">DME_LOCUS3242</name>
</gene>
<keyword evidence="5" id="KW-0221">Differentiation</keyword>
<feature type="repeat" description="Pumilio" evidence="7">
    <location>
        <begin position="397"/>
        <end position="432"/>
    </location>
</feature>
<evidence type="ECO:0000256" key="2">
    <source>
        <dbReference type="ARBA" id="ARBA00022473"/>
    </source>
</evidence>
<dbReference type="STRING" id="318479.A0A158Q6A8"/>
<evidence type="ECO:0000256" key="1">
    <source>
        <dbReference type="ARBA" id="ARBA00004496"/>
    </source>
</evidence>
<dbReference type="InterPro" id="IPR016024">
    <property type="entry name" value="ARM-type_fold"/>
</dbReference>
<feature type="repeat" description="Pumilio" evidence="7">
    <location>
        <begin position="582"/>
        <end position="618"/>
    </location>
</feature>
<protein>
    <submittedName>
        <fullName evidence="12">PUM-HD domain-containing protein</fullName>
    </submittedName>
</protein>
<dbReference type="GO" id="GO:0003730">
    <property type="term" value="F:mRNA 3'-UTR binding"/>
    <property type="evidence" value="ECO:0007669"/>
    <property type="project" value="TreeGrafter"/>
</dbReference>
<dbReference type="OrthoDB" id="668540at2759"/>
<evidence type="ECO:0000313" key="11">
    <source>
        <dbReference type="Proteomes" id="UP000274756"/>
    </source>
</evidence>
<dbReference type="Proteomes" id="UP000274756">
    <property type="component" value="Unassembled WGS sequence"/>
</dbReference>
<dbReference type="GO" id="GO:0030154">
    <property type="term" value="P:cell differentiation"/>
    <property type="evidence" value="ECO:0007669"/>
    <property type="project" value="UniProtKB-KW"/>
</dbReference>
<feature type="repeat" description="Pumilio" evidence="7">
    <location>
        <begin position="626"/>
        <end position="661"/>
    </location>
</feature>
<dbReference type="Pfam" id="PF00806">
    <property type="entry name" value="PUF"/>
    <property type="match status" value="8"/>
</dbReference>
<comment type="subcellular location">
    <subcellularLocation>
        <location evidence="1">Cytoplasm</location>
    </subcellularLocation>
</comment>
<dbReference type="EMBL" id="UYYG01000116">
    <property type="protein sequence ID" value="VDN53269.1"/>
    <property type="molecule type" value="Genomic_DNA"/>
</dbReference>
<evidence type="ECO:0000259" key="8">
    <source>
        <dbReference type="PROSITE" id="PS50303"/>
    </source>
</evidence>
<dbReference type="GO" id="GO:0005634">
    <property type="term" value="C:nucleus"/>
    <property type="evidence" value="ECO:0007669"/>
    <property type="project" value="TreeGrafter"/>
</dbReference>
<dbReference type="InterPro" id="IPR001313">
    <property type="entry name" value="Pumilio_RNA-bd_rpt"/>
</dbReference>
<sequence length="709" mass="78644">MGEQWSNQYQNAWNNIRSEHAISNPISMEGTNASGPVISPPDASFCTRMVSNILESAPSSYSTRDNSIMSRYVVNATNEETIGEKISESSNAFINTSVDSNLALPYVQLGYRQQTNDVPSINADYSLPYIFTSGTQTNTSQLNIGCPWVSPGSLPLPAASDAMLGHNGNIGPVGNGARATPPVSNASFYSTSPPTGFQFPIGYPNPSQQSINQLTSNLSSLSVGMPQAPPSTPRHEAFSSTGQHFGLPIYFSQTPPASSLASSPNLFGTAFSGFSNSTGYNAAASNQMQSTTSQRNTSAFALQTNPVFFPYNSNNLPANRRAIVPSFNRETNVSVESNERQRSTVLEEFRTNRNPFLQLSEIGPHVVEFAKDQHGSRFIQQKLERATEQEKEVVFAQVARQASDLMTDVFGNYVIQKFFEYGTPEHKNCLTLAIKGNVMTLALQMYGCRVIQKALECVSSEQQQEILKEMEGQVLKCVKDQNGNHVVQKVIENVETSKLQFIIDALVQPGDNDTVQSLSTHPYGCRVIQRILEHCTEEQKRPILEQLHMHIKKLVIDQYGNYVIQHVIEHTTDADRDRIIEEISGSVLEFSKHKFASNVIEKCLVRGSPDHKNALIVEVCGDPDNPNETPLLEMMKDQYANYVVQKMLDVADSYNRRRIMLAIKPHIPSLRKFNYGKHIITKLEKYFQKNGAISPNMQNEYSNGPAASN</sequence>
<dbReference type="InterPro" id="IPR011989">
    <property type="entry name" value="ARM-like"/>
</dbReference>
<evidence type="ECO:0000313" key="9">
    <source>
        <dbReference type="EMBL" id="VDN53269.1"/>
    </source>
</evidence>
<evidence type="ECO:0000313" key="10">
    <source>
        <dbReference type="Proteomes" id="UP000038040"/>
    </source>
</evidence>
<name>A0A158Q6A8_DRAME</name>
<reference evidence="9 11" key="2">
    <citation type="submission" date="2018-11" db="EMBL/GenBank/DDBJ databases">
        <authorList>
            <consortium name="Pathogen Informatics"/>
        </authorList>
    </citation>
    <scope>NUCLEOTIDE SEQUENCE [LARGE SCALE GENOMIC DNA]</scope>
</reference>
<dbReference type="SMART" id="SM00025">
    <property type="entry name" value="Pumilio"/>
    <property type="match status" value="8"/>
</dbReference>
<dbReference type="PANTHER" id="PTHR12537:SF12">
    <property type="entry name" value="MATERNAL PROTEIN PUMILIO"/>
    <property type="match status" value="1"/>
</dbReference>
<evidence type="ECO:0000256" key="5">
    <source>
        <dbReference type="ARBA" id="ARBA00022782"/>
    </source>
</evidence>
<keyword evidence="11" id="KW-1185">Reference proteome</keyword>
<keyword evidence="4" id="KW-0677">Repeat</keyword>
<dbReference type="AlphaFoldDB" id="A0A158Q6A8"/>
<keyword evidence="3" id="KW-0963">Cytoplasm</keyword>
<dbReference type="Gene3D" id="1.25.10.10">
    <property type="entry name" value="Leucine-rich Repeat Variant"/>
    <property type="match status" value="1"/>
</dbReference>
<reference evidence="12" key="1">
    <citation type="submission" date="2016-04" db="UniProtKB">
        <authorList>
            <consortium name="WormBaseParasite"/>
        </authorList>
    </citation>
    <scope>IDENTIFICATION</scope>
</reference>